<evidence type="ECO:0000256" key="2">
    <source>
        <dbReference type="ARBA" id="ARBA00022737"/>
    </source>
</evidence>
<evidence type="ECO:0000256" key="3">
    <source>
        <dbReference type="SAM" id="Phobius"/>
    </source>
</evidence>
<dbReference type="Gene3D" id="3.30.430.20">
    <property type="entry name" value="Gnk2 domain, C-X8-C-X2-C motif"/>
    <property type="match status" value="1"/>
</dbReference>
<proteinExistence type="predicted"/>
<dbReference type="EMBL" id="JBBPBM010000041">
    <property type="protein sequence ID" value="KAK8524363.1"/>
    <property type="molecule type" value="Genomic_DNA"/>
</dbReference>
<keyword evidence="3" id="KW-0472">Membrane</keyword>
<dbReference type="InterPro" id="IPR002902">
    <property type="entry name" value="GNK2"/>
</dbReference>
<accession>A0ABR2CVJ5</accession>
<comment type="caution">
    <text evidence="5">The sequence shown here is derived from an EMBL/GenBank/DDBJ whole genome shotgun (WGS) entry which is preliminary data.</text>
</comment>
<keyword evidence="3" id="KW-0812">Transmembrane</keyword>
<dbReference type="Proteomes" id="UP001472677">
    <property type="component" value="Unassembled WGS sequence"/>
</dbReference>
<reference evidence="5 6" key="1">
    <citation type="journal article" date="2024" name="G3 (Bethesda)">
        <title>Genome assembly of Hibiscus sabdariffa L. provides insights into metabolisms of medicinal natural products.</title>
        <authorList>
            <person name="Kim T."/>
        </authorList>
    </citation>
    <scope>NUCLEOTIDE SEQUENCE [LARGE SCALE GENOMIC DNA]</scope>
    <source>
        <strain evidence="5">TK-2024</strain>
        <tissue evidence="5">Old leaves</tissue>
    </source>
</reference>
<dbReference type="InterPro" id="IPR038408">
    <property type="entry name" value="GNK2_sf"/>
</dbReference>
<dbReference type="PROSITE" id="PS51473">
    <property type="entry name" value="GNK2"/>
    <property type="match status" value="1"/>
</dbReference>
<evidence type="ECO:0000259" key="4">
    <source>
        <dbReference type="PROSITE" id="PS51473"/>
    </source>
</evidence>
<sequence length="113" mass="12451">MLKLNTPDLSGTDCGRCVRGAMAYLPTEREGGASLTPSCMVRYGFNPFFSQTTVVALPPSAREEKKQNKSIHIQILVASLSATFGLAVVSASGFFIWRRRRNTQGMQWNNPLV</sequence>
<keyword evidence="3" id="KW-1133">Transmembrane helix</keyword>
<name>A0ABR2CVJ5_9ROSI</name>
<evidence type="ECO:0000313" key="6">
    <source>
        <dbReference type="Proteomes" id="UP001472677"/>
    </source>
</evidence>
<protein>
    <recommendedName>
        <fullName evidence="4">Gnk2-homologous domain-containing protein</fullName>
    </recommendedName>
</protein>
<keyword evidence="1" id="KW-0732">Signal</keyword>
<gene>
    <name evidence="5" type="ORF">V6N12_029229</name>
</gene>
<organism evidence="5 6">
    <name type="scientific">Hibiscus sabdariffa</name>
    <name type="common">roselle</name>
    <dbReference type="NCBI Taxonomy" id="183260"/>
    <lineage>
        <taxon>Eukaryota</taxon>
        <taxon>Viridiplantae</taxon>
        <taxon>Streptophyta</taxon>
        <taxon>Embryophyta</taxon>
        <taxon>Tracheophyta</taxon>
        <taxon>Spermatophyta</taxon>
        <taxon>Magnoliopsida</taxon>
        <taxon>eudicotyledons</taxon>
        <taxon>Gunneridae</taxon>
        <taxon>Pentapetalae</taxon>
        <taxon>rosids</taxon>
        <taxon>malvids</taxon>
        <taxon>Malvales</taxon>
        <taxon>Malvaceae</taxon>
        <taxon>Malvoideae</taxon>
        <taxon>Hibiscus</taxon>
    </lineage>
</organism>
<feature type="domain" description="Gnk2-homologous" evidence="4">
    <location>
        <begin position="1"/>
        <end position="48"/>
    </location>
</feature>
<evidence type="ECO:0000313" key="5">
    <source>
        <dbReference type="EMBL" id="KAK8524363.1"/>
    </source>
</evidence>
<keyword evidence="6" id="KW-1185">Reference proteome</keyword>
<evidence type="ECO:0000256" key="1">
    <source>
        <dbReference type="ARBA" id="ARBA00022729"/>
    </source>
</evidence>
<feature type="transmembrane region" description="Helical" evidence="3">
    <location>
        <begin position="71"/>
        <end position="97"/>
    </location>
</feature>
<dbReference type="CDD" id="cd23509">
    <property type="entry name" value="Gnk2-like"/>
    <property type="match status" value="1"/>
</dbReference>
<keyword evidence="2" id="KW-0677">Repeat</keyword>